<evidence type="ECO:0000256" key="3">
    <source>
        <dbReference type="ARBA" id="ARBA00023163"/>
    </source>
</evidence>
<dbReference type="CDD" id="cd14654">
    <property type="entry name" value="ZIP_Gal4"/>
    <property type="match status" value="1"/>
</dbReference>
<reference evidence="7 8" key="1">
    <citation type="submission" date="2024-07" db="EMBL/GenBank/DDBJ databases">
        <title>Draft sequence of the Neodothiora populina.</title>
        <authorList>
            <person name="Drown D.D."/>
            <person name="Schuette U.S."/>
            <person name="Buechlein A.B."/>
            <person name="Rusch D.R."/>
            <person name="Winton L.W."/>
            <person name="Adams G.A."/>
        </authorList>
    </citation>
    <scope>NUCLEOTIDE SEQUENCE [LARGE SCALE GENOMIC DNA]</scope>
    <source>
        <strain evidence="7 8">CPC 39397</strain>
    </source>
</reference>
<dbReference type="SMART" id="SM00906">
    <property type="entry name" value="Fungal_trans"/>
    <property type="match status" value="1"/>
</dbReference>
<evidence type="ECO:0000259" key="6">
    <source>
        <dbReference type="PROSITE" id="PS50048"/>
    </source>
</evidence>
<dbReference type="PANTHER" id="PTHR47424">
    <property type="entry name" value="REGULATORY PROTEIN GAL4"/>
    <property type="match status" value="1"/>
</dbReference>
<dbReference type="InterPro" id="IPR007219">
    <property type="entry name" value="XnlR_reg_dom"/>
</dbReference>
<evidence type="ECO:0000256" key="2">
    <source>
        <dbReference type="ARBA" id="ARBA00023015"/>
    </source>
</evidence>
<dbReference type="PANTHER" id="PTHR47424:SF2">
    <property type="entry name" value="TRANSCRIPTION FACTOR DOMAIN-CONTAINING PROTEIN-RELATED"/>
    <property type="match status" value="1"/>
</dbReference>
<dbReference type="PROSITE" id="PS00463">
    <property type="entry name" value="ZN2_CY6_FUNGAL_1"/>
    <property type="match status" value="1"/>
</dbReference>
<keyword evidence="1" id="KW-0479">Metal-binding</keyword>
<feature type="compositionally biased region" description="Basic and acidic residues" evidence="5">
    <location>
        <begin position="131"/>
        <end position="140"/>
    </location>
</feature>
<dbReference type="SMART" id="SM00066">
    <property type="entry name" value="GAL4"/>
    <property type="match status" value="1"/>
</dbReference>
<dbReference type="Pfam" id="PF03902">
    <property type="entry name" value="Gal4_dimer"/>
    <property type="match status" value="1"/>
</dbReference>
<keyword evidence="3" id="KW-0804">Transcription</keyword>
<feature type="compositionally biased region" description="Polar residues" evidence="5">
    <location>
        <begin position="142"/>
        <end position="151"/>
    </location>
</feature>
<keyword evidence="4" id="KW-0539">Nucleus</keyword>
<dbReference type="CDD" id="cd12148">
    <property type="entry name" value="fungal_TF_MHR"/>
    <property type="match status" value="1"/>
</dbReference>
<dbReference type="InterPro" id="IPR005600">
    <property type="entry name" value="Gal4_dimer_dom"/>
</dbReference>
<accession>A0ABR3P3Y2</accession>
<dbReference type="EMBL" id="JBFMKM010000016">
    <property type="protein sequence ID" value="KAL1297481.1"/>
    <property type="molecule type" value="Genomic_DNA"/>
</dbReference>
<dbReference type="Gene3D" id="4.10.240.10">
    <property type="entry name" value="Zn(2)-C6 fungal-type DNA-binding domain"/>
    <property type="match status" value="1"/>
</dbReference>
<name>A0ABR3P3Y2_9PEZI</name>
<dbReference type="InterPro" id="IPR036864">
    <property type="entry name" value="Zn2-C6_fun-type_DNA-bd_sf"/>
</dbReference>
<sequence length="747" mass="83740">MATRATPAPTKRSAHQEDNLACKECRRRKANCDHKIPECSTCRRYRRHCLYDKHSRTPLTRKHLTEVEHRLQRAEAILKRLYTEDQVTFLLDQDVSGDIPVLPPLRSSDNGTPRQSMSDGGQLHATPTNQQHDHSIEPVKIESSQSWWSTPTEHEPYVSSPSVRPDASPAGGEGVYPSTDYSDEEFEWDEQEQSSAGLGSGDFAPPSAGGEEGVKKIMDGMATLTVDAANYGYLGTASGASHLRTMWMETGRGPAWDADSRNERQQHMQQLLKQSQKASMTSIVHAQALVTRAMSDAFVDAYFSLYHPTFPALHEPTFRAQYANAIPRPSQGTWLVLANLVAATGAFVSSTSSQDDTDIAIFRTAKQHLSMNCLEMGNIAMVQIFGLTAHYLQKRNKPNSSYSYGGLALRLAIGLGLHKELGGQKMTTLTREMRRRIWWSLCVLDVGATITYSRPLTWPQEGIDAALPSNSHEDHLTSATNMLPIEVQEATVATYIREQASYHLHTMMIYNRLISNPPPKADQLLSLDDTATHTWLQKVPPYFTDDAGMTIDPRFALVQGINAWRFRNLRIICYRPCLVRWALQAENEVLPWDEQAATDRCLQAAQESITHIQNFWNTKYQTRLTAFYVLYFLFQAVLIPVHCLRSKPQSPLALGWRLQIEATLEVIQSMTSMNPSAGKCRDVILSLCGSHLRDSNTEMYDPSMASIFEPTWDATSWMAGCAPTLINEDLWAGSLDHTEFNFGNPIG</sequence>
<dbReference type="GeneID" id="95978704"/>
<dbReference type="RefSeq" id="XP_069197163.1">
    <property type="nucleotide sequence ID" value="XM_069347785.1"/>
</dbReference>
<feature type="domain" description="Zn(2)-C6 fungal-type" evidence="6">
    <location>
        <begin position="21"/>
        <end position="51"/>
    </location>
</feature>
<feature type="compositionally biased region" description="Polar residues" evidence="5">
    <location>
        <begin position="107"/>
        <end position="130"/>
    </location>
</feature>
<evidence type="ECO:0000256" key="5">
    <source>
        <dbReference type="SAM" id="MobiDB-lite"/>
    </source>
</evidence>
<evidence type="ECO:0000256" key="1">
    <source>
        <dbReference type="ARBA" id="ARBA00022723"/>
    </source>
</evidence>
<feature type="region of interest" description="Disordered" evidence="5">
    <location>
        <begin position="96"/>
        <end position="212"/>
    </location>
</feature>
<organism evidence="7 8">
    <name type="scientific">Neodothiora populina</name>
    <dbReference type="NCBI Taxonomy" id="2781224"/>
    <lineage>
        <taxon>Eukaryota</taxon>
        <taxon>Fungi</taxon>
        <taxon>Dikarya</taxon>
        <taxon>Ascomycota</taxon>
        <taxon>Pezizomycotina</taxon>
        <taxon>Dothideomycetes</taxon>
        <taxon>Dothideomycetidae</taxon>
        <taxon>Dothideales</taxon>
        <taxon>Dothioraceae</taxon>
        <taxon>Neodothiora</taxon>
    </lineage>
</organism>
<dbReference type="SUPFAM" id="SSF57701">
    <property type="entry name" value="Zn2/Cys6 DNA-binding domain"/>
    <property type="match status" value="1"/>
</dbReference>
<keyword evidence="8" id="KW-1185">Reference proteome</keyword>
<dbReference type="PROSITE" id="PS50048">
    <property type="entry name" value="ZN2_CY6_FUNGAL_2"/>
    <property type="match status" value="1"/>
</dbReference>
<dbReference type="InterPro" id="IPR001138">
    <property type="entry name" value="Zn2Cys6_DnaBD"/>
</dbReference>
<dbReference type="Proteomes" id="UP001562354">
    <property type="component" value="Unassembled WGS sequence"/>
</dbReference>
<gene>
    <name evidence="7" type="ORF">AAFC00_005004</name>
</gene>
<feature type="compositionally biased region" description="Acidic residues" evidence="5">
    <location>
        <begin position="181"/>
        <end position="192"/>
    </location>
</feature>
<evidence type="ECO:0000313" key="7">
    <source>
        <dbReference type="EMBL" id="KAL1297481.1"/>
    </source>
</evidence>
<dbReference type="Pfam" id="PF00172">
    <property type="entry name" value="Zn_clus"/>
    <property type="match status" value="1"/>
</dbReference>
<protein>
    <recommendedName>
        <fullName evidence="6">Zn(2)-C6 fungal-type domain-containing protein</fullName>
    </recommendedName>
</protein>
<dbReference type="CDD" id="cd00067">
    <property type="entry name" value="GAL4"/>
    <property type="match status" value="1"/>
</dbReference>
<keyword evidence="2" id="KW-0805">Transcription regulation</keyword>
<comment type="caution">
    <text evidence="7">The sequence shown here is derived from an EMBL/GenBank/DDBJ whole genome shotgun (WGS) entry which is preliminary data.</text>
</comment>
<evidence type="ECO:0000313" key="8">
    <source>
        <dbReference type="Proteomes" id="UP001562354"/>
    </source>
</evidence>
<evidence type="ECO:0000256" key="4">
    <source>
        <dbReference type="ARBA" id="ARBA00023242"/>
    </source>
</evidence>
<proteinExistence type="predicted"/>
<dbReference type="Gene3D" id="1.20.5.170">
    <property type="match status" value="1"/>
</dbReference>
<dbReference type="InterPro" id="IPR051127">
    <property type="entry name" value="Fungal_SecMet_Regulators"/>
</dbReference>
<dbReference type="Pfam" id="PF04082">
    <property type="entry name" value="Fungal_trans"/>
    <property type="match status" value="1"/>
</dbReference>